<dbReference type="SUPFAM" id="SSF54637">
    <property type="entry name" value="Thioesterase/thiol ester dehydrase-isomerase"/>
    <property type="match status" value="1"/>
</dbReference>
<proteinExistence type="predicted"/>
<dbReference type="NCBIfam" id="TIGR02286">
    <property type="entry name" value="PaaD"/>
    <property type="match status" value="1"/>
</dbReference>
<feature type="domain" description="Thioesterase" evidence="2">
    <location>
        <begin position="63"/>
        <end position="135"/>
    </location>
</feature>
<dbReference type="PANTHER" id="PTHR42856">
    <property type="entry name" value="ACYL-COENZYME A THIOESTERASE PAAI"/>
    <property type="match status" value="1"/>
</dbReference>
<comment type="caution">
    <text evidence="3">The sequence shown here is derived from an EMBL/GenBank/DDBJ whole genome shotgun (WGS) entry which is preliminary data.</text>
</comment>
<dbReference type="InterPro" id="IPR003736">
    <property type="entry name" value="PAAI_dom"/>
</dbReference>
<dbReference type="GO" id="GO:0016289">
    <property type="term" value="F:acyl-CoA hydrolase activity"/>
    <property type="evidence" value="ECO:0007669"/>
    <property type="project" value="UniProtKB-ARBA"/>
</dbReference>
<accession>A0A8I0LF31</accession>
<keyword evidence="4" id="KW-1185">Reference proteome</keyword>
<evidence type="ECO:0000313" key="3">
    <source>
        <dbReference type="EMBL" id="MBD8029373.1"/>
    </source>
</evidence>
<evidence type="ECO:0000256" key="1">
    <source>
        <dbReference type="ARBA" id="ARBA00022801"/>
    </source>
</evidence>
<sequence length="149" mass="15655">MLNAVETDQILAPGVAEGAEYDHVRAMFANDAVSKMLGVVITELSPEGARGHFTIREDMCNGHGTAQGGILFTFADAVFAGVCNAAGDIAVAAQVGIHYLSPARVGEVVEAEAICRQAWGRNGITDVILRVGDRVVAEFRGTSRVVKAV</sequence>
<protein>
    <submittedName>
        <fullName evidence="3">Hydroxyphenylacetyl-CoA thioesterase PaaI</fullName>
    </submittedName>
</protein>
<dbReference type="RefSeq" id="WP_191732617.1">
    <property type="nucleotide sequence ID" value="NZ_JACSPR010000002.1"/>
</dbReference>
<dbReference type="CDD" id="cd03443">
    <property type="entry name" value="PaaI_thioesterase"/>
    <property type="match status" value="1"/>
</dbReference>
<dbReference type="EMBL" id="JACSPR010000002">
    <property type="protein sequence ID" value="MBD8029373.1"/>
    <property type="molecule type" value="Genomic_DNA"/>
</dbReference>
<dbReference type="InterPro" id="IPR006683">
    <property type="entry name" value="Thioestr_dom"/>
</dbReference>
<dbReference type="PANTHER" id="PTHR42856:SF1">
    <property type="entry name" value="ACYL-COENZYME A THIOESTERASE PAAI"/>
    <property type="match status" value="1"/>
</dbReference>
<evidence type="ECO:0000259" key="2">
    <source>
        <dbReference type="Pfam" id="PF03061"/>
    </source>
</evidence>
<dbReference type="InterPro" id="IPR052723">
    <property type="entry name" value="Acyl-CoA_thioesterase_PaaI"/>
</dbReference>
<dbReference type="Gene3D" id="3.10.129.10">
    <property type="entry name" value="Hotdog Thioesterase"/>
    <property type="match status" value="1"/>
</dbReference>
<dbReference type="NCBIfam" id="TIGR00369">
    <property type="entry name" value="unchar_dom_1"/>
    <property type="match status" value="1"/>
</dbReference>
<evidence type="ECO:0000313" key="4">
    <source>
        <dbReference type="Proteomes" id="UP000650224"/>
    </source>
</evidence>
<keyword evidence="1" id="KW-0378">Hydrolase</keyword>
<name>A0A8I0LF31_9CORY</name>
<reference evidence="3 4" key="1">
    <citation type="submission" date="2020-08" db="EMBL/GenBank/DDBJ databases">
        <title>A Genomic Blueprint of the Chicken Gut Microbiome.</title>
        <authorList>
            <person name="Gilroy R."/>
            <person name="Ravi A."/>
            <person name="Getino M."/>
            <person name="Pursley I."/>
            <person name="Horton D.L."/>
            <person name="Alikhan N.-F."/>
            <person name="Baker D."/>
            <person name="Gharbi K."/>
            <person name="Hall N."/>
            <person name="Watson M."/>
            <person name="Adriaenssens E.M."/>
            <person name="Foster-Nyarko E."/>
            <person name="Jarju S."/>
            <person name="Secka A."/>
            <person name="Antonio M."/>
            <person name="Oren A."/>
            <person name="Chaudhuri R."/>
            <person name="La Ragione R.M."/>
            <person name="Hildebrand F."/>
            <person name="Pallen M.J."/>
        </authorList>
    </citation>
    <scope>NUCLEOTIDE SEQUENCE [LARGE SCALE GENOMIC DNA]</scope>
    <source>
        <strain evidence="3 4">Sa1YVA5</strain>
    </source>
</reference>
<organism evidence="3 4">
    <name type="scientific">Corynebacterium gallinarum</name>
    <dbReference type="NCBI Taxonomy" id="2762214"/>
    <lineage>
        <taxon>Bacteria</taxon>
        <taxon>Bacillati</taxon>
        <taxon>Actinomycetota</taxon>
        <taxon>Actinomycetes</taxon>
        <taxon>Mycobacteriales</taxon>
        <taxon>Corynebacteriaceae</taxon>
        <taxon>Corynebacterium</taxon>
    </lineage>
</organism>
<dbReference type="Pfam" id="PF03061">
    <property type="entry name" value="4HBT"/>
    <property type="match status" value="1"/>
</dbReference>
<dbReference type="AlphaFoldDB" id="A0A8I0LF31"/>
<dbReference type="InterPro" id="IPR029069">
    <property type="entry name" value="HotDog_dom_sf"/>
</dbReference>
<dbReference type="Proteomes" id="UP000650224">
    <property type="component" value="Unassembled WGS sequence"/>
</dbReference>
<gene>
    <name evidence="3" type="primary">paaI</name>
    <name evidence="3" type="ORF">H9627_03350</name>
</gene>
<dbReference type="InterPro" id="IPR011973">
    <property type="entry name" value="PaaD"/>
</dbReference>